<keyword evidence="6" id="KW-0645">Protease</keyword>
<sequence length="1049" mass="115508">MFTSKPSRIAAAVALAIGISASAYAQDTASSLRGVITTEAGSTVANANVVVTDQRTGTTRTLTTNDSGTFSARGLQVGGPYRIEATDPTTGVTTVEEVFLTLGDTSNVNMTFESQSVERIAVTGSSMMNSNYGGTGPASTFGLQTLETAPAINRDIKDVVRIDPRVYVDESFGDGIQCAGANPRFNSLTVDGVRLNDNFGLNSNGYPTERMPFSYDAIEQVAVELAPFDVKYGGFTACNINAVTKSGQNEMFGGVFYDYTNDSLRGDELEGTPIDNGDYSEKRYGINLGGALIEDTLFFFAAYEKYEGVSNFTRGPGGSNAGTPVFGVSQAQLDRIAAIARDQYGYEPGNPIASSPVEDEKLLVKLDWQINNLHRAAFTYNYNDGGSVSQSDGDNDEYEFSNHYYNRGAELTSYVGELYSDWTDNFSTEMRAGYTELDNTQQSLSPTPFGEVQITTFNDHDGNGEDSRATVYMGVDDSRQANDLYYDTSFFKLAGTYFVGDHVIYGGYEYESYDVFNKFVQHAIGEYRFDSIDDFEAGTPARIYYGSGAGTNNPDDAAGAFGYAIHTAYLQDEYYMYEHDLTLTFGLRYDWYTSSDLPRENENFVERYGFTNAQNLDGKGLLQPRFGFNWMPTPELEVRGGVGLYSGGNPNVWLANNYQRNGISQIQLQDRTRPDLFDIPLSGDGQPIYDIPQNLFDGVANASGDSEVNVLDPNFDIPSEWKYALGATYTFDSGYVVMADLLYTDRQEAATIVDLALEQTGTAPDGRPIYASAFDDGRTEDFMLTNTDNAGSQFSFSTSVSKNFDFGLDLSLAYAYTEAEDAYLMGSSVAYSNYTQTATSDIQNSPIATSNYEIPHRFTLRALYQKDFVDGYTTTFSLFGSRNKGRPFSYAFVESPFGDYAFGRQLLYVPTGADDTNVVFGPDFDTDAFFDFVEQSGLDKFAGGIAPRNEFEGKWWTKVDFKISQEIPGFTDGHKAKAFFVIENLGNMLNDDWGVFYQPGFPQISDIVDGGLTADGTQFQFNEFFQPGGQSRVTGASLWEVRVGVEYKF</sequence>
<name>A0A1Y6G2A2_9GAMM</name>
<dbReference type="GO" id="GO:0009279">
    <property type="term" value="C:cell outer membrane"/>
    <property type="evidence" value="ECO:0007669"/>
    <property type="project" value="UniProtKB-SubCell"/>
</dbReference>
<dbReference type="Pfam" id="PF13620">
    <property type="entry name" value="CarboxypepD_reg"/>
    <property type="match status" value="1"/>
</dbReference>
<dbReference type="EMBL" id="FXWH01000003">
    <property type="protein sequence ID" value="SMQ80459.1"/>
    <property type="molecule type" value="Genomic_DNA"/>
</dbReference>
<gene>
    <name evidence="6" type="ORF">SAMN06297229_2218</name>
</gene>
<evidence type="ECO:0000259" key="5">
    <source>
        <dbReference type="Pfam" id="PF25183"/>
    </source>
</evidence>
<accession>A0A1Y6G2A2</accession>
<dbReference type="Proteomes" id="UP000194450">
    <property type="component" value="Unassembled WGS sequence"/>
</dbReference>
<evidence type="ECO:0000313" key="6">
    <source>
        <dbReference type="EMBL" id="SMQ80459.1"/>
    </source>
</evidence>
<proteinExistence type="predicted"/>
<dbReference type="Gene3D" id="2.170.130.10">
    <property type="entry name" value="TonB-dependent receptor, plug domain"/>
    <property type="match status" value="1"/>
</dbReference>
<protein>
    <submittedName>
        <fullName evidence="6">Carboxypeptidase regulatory-like domain-containing protein</fullName>
    </submittedName>
</protein>
<keyword evidence="6" id="KW-0121">Carboxypeptidase</keyword>
<feature type="signal peptide" evidence="4">
    <location>
        <begin position="1"/>
        <end position="25"/>
    </location>
</feature>
<keyword evidence="2" id="KW-0472">Membrane</keyword>
<dbReference type="SUPFAM" id="SSF56935">
    <property type="entry name" value="Porins"/>
    <property type="match status" value="1"/>
</dbReference>
<dbReference type="RefSeq" id="WP_086435348.1">
    <property type="nucleotide sequence ID" value="NZ_FXWH01000003.1"/>
</dbReference>
<keyword evidence="3" id="KW-0998">Cell outer membrane</keyword>
<dbReference type="InterPro" id="IPR057601">
    <property type="entry name" value="Oar-like_b-barrel"/>
</dbReference>
<dbReference type="InterPro" id="IPR036942">
    <property type="entry name" value="Beta-barrel_TonB_sf"/>
</dbReference>
<dbReference type="Gene3D" id="2.40.170.20">
    <property type="entry name" value="TonB-dependent receptor, beta-barrel domain"/>
    <property type="match status" value="1"/>
</dbReference>
<keyword evidence="6" id="KW-0378">Hydrolase</keyword>
<dbReference type="SUPFAM" id="SSF49464">
    <property type="entry name" value="Carboxypeptidase regulatory domain-like"/>
    <property type="match status" value="1"/>
</dbReference>
<dbReference type="OrthoDB" id="9768147at2"/>
<evidence type="ECO:0000256" key="4">
    <source>
        <dbReference type="SAM" id="SignalP"/>
    </source>
</evidence>
<keyword evidence="4" id="KW-0732">Signal</keyword>
<dbReference type="InterPro" id="IPR008969">
    <property type="entry name" value="CarboxyPept-like_regulatory"/>
</dbReference>
<evidence type="ECO:0000256" key="2">
    <source>
        <dbReference type="ARBA" id="ARBA00023136"/>
    </source>
</evidence>
<evidence type="ECO:0000256" key="1">
    <source>
        <dbReference type="ARBA" id="ARBA00004442"/>
    </source>
</evidence>
<dbReference type="GO" id="GO:0004180">
    <property type="term" value="F:carboxypeptidase activity"/>
    <property type="evidence" value="ECO:0007669"/>
    <property type="project" value="UniProtKB-KW"/>
</dbReference>
<dbReference type="Pfam" id="PF25183">
    <property type="entry name" value="OMP_b-brl_4"/>
    <property type="match status" value="1"/>
</dbReference>
<dbReference type="AlphaFoldDB" id="A0A1Y6G2A2"/>
<evidence type="ECO:0000256" key="3">
    <source>
        <dbReference type="ARBA" id="ARBA00023237"/>
    </source>
</evidence>
<dbReference type="InterPro" id="IPR037066">
    <property type="entry name" value="Plug_dom_sf"/>
</dbReference>
<feature type="chain" id="PRO_5012170223" evidence="4">
    <location>
        <begin position="26"/>
        <end position="1049"/>
    </location>
</feature>
<evidence type="ECO:0000313" key="7">
    <source>
        <dbReference type="Proteomes" id="UP000194450"/>
    </source>
</evidence>
<comment type="subcellular location">
    <subcellularLocation>
        <location evidence="1">Cell outer membrane</location>
    </subcellularLocation>
</comment>
<organism evidence="6 7">
    <name type="scientific">Pseudidiomarina planktonica</name>
    <dbReference type="NCBI Taxonomy" id="1323738"/>
    <lineage>
        <taxon>Bacteria</taxon>
        <taxon>Pseudomonadati</taxon>
        <taxon>Pseudomonadota</taxon>
        <taxon>Gammaproteobacteria</taxon>
        <taxon>Alteromonadales</taxon>
        <taxon>Idiomarinaceae</taxon>
        <taxon>Pseudidiomarina</taxon>
    </lineage>
</organism>
<keyword evidence="7" id="KW-1185">Reference proteome</keyword>
<reference evidence="6" key="1">
    <citation type="submission" date="2017-04" db="EMBL/GenBank/DDBJ databases">
        <authorList>
            <person name="Afonso C.L."/>
            <person name="Miller P.J."/>
            <person name="Scott M.A."/>
            <person name="Spackman E."/>
            <person name="Goraichik I."/>
            <person name="Dimitrov K.M."/>
            <person name="Suarez D.L."/>
            <person name="Swayne D.E."/>
        </authorList>
    </citation>
    <scope>NUCLEOTIDE SEQUENCE [LARGE SCALE GENOMIC DNA]</scope>
    <source>
        <strain evidence="6">CGMCC 1.12458</strain>
    </source>
</reference>
<feature type="domain" description="TonB-dependent transporter Oar-like beta-barrel" evidence="5">
    <location>
        <begin position="357"/>
        <end position="975"/>
    </location>
</feature>